<evidence type="ECO:0000313" key="4">
    <source>
        <dbReference type="Proteomes" id="UP000295060"/>
    </source>
</evidence>
<feature type="transmembrane region" description="Helical" evidence="1">
    <location>
        <begin position="30"/>
        <end position="50"/>
    </location>
</feature>
<gene>
    <name evidence="3" type="ORF">EV137_0576</name>
</gene>
<evidence type="ECO:0000313" key="3">
    <source>
        <dbReference type="EMBL" id="TDW93301.1"/>
    </source>
</evidence>
<keyword evidence="4" id="KW-1185">Reference proteome</keyword>
<dbReference type="InterPro" id="IPR052937">
    <property type="entry name" value="Inner_membrane_protein"/>
</dbReference>
<accession>A0ABY2FJM4</accession>
<evidence type="ECO:0000259" key="2">
    <source>
        <dbReference type="Pfam" id="PF03733"/>
    </source>
</evidence>
<protein>
    <submittedName>
        <fullName evidence="3">Uncharacterized membrane protein YccF (DUF307 family)</fullName>
    </submittedName>
</protein>
<organism evidence="3 4">
    <name type="scientific">Kribbella pratensis</name>
    <dbReference type="NCBI Taxonomy" id="2512112"/>
    <lineage>
        <taxon>Bacteria</taxon>
        <taxon>Bacillati</taxon>
        <taxon>Actinomycetota</taxon>
        <taxon>Actinomycetes</taxon>
        <taxon>Propionibacteriales</taxon>
        <taxon>Kribbellaceae</taxon>
        <taxon>Kribbella</taxon>
    </lineage>
</organism>
<comment type="caution">
    <text evidence="3">The sequence shown here is derived from an EMBL/GenBank/DDBJ whole genome shotgun (WGS) entry which is preliminary data.</text>
</comment>
<evidence type="ECO:0000256" key="1">
    <source>
        <dbReference type="SAM" id="Phobius"/>
    </source>
</evidence>
<dbReference type="PIRSF" id="PIRSF028777">
    <property type="entry name" value="UCP028777"/>
    <property type="match status" value="1"/>
</dbReference>
<keyword evidence="1" id="KW-0472">Membrane</keyword>
<dbReference type="InterPro" id="IPR005185">
    <property type="entry name" value="YccF"/>
</dbReference>
<dbReference type="EMBL" id="SODU01000001">
    <property type="protein sequence ID" value="TDW93301.1"/>
    <property type="molecule type" value="Genomic_DNA"/>
</dbReference>
<feature type="transmembrane region" description="Helical" evidence="1">
    <location>
        <begin position="88"/>
        <end position="109"/>
    </location>
</feature>
<reference evidence="3 4" key="1">
    <citation type="submission" date="2019-03" db="EMBL/GenBank/DDBJ databases">
        <title>Genomic Encyclopedia of Type Strains, Phase III (KMG-III): the genomes of soil and plant-associated and newly described type strains.</title>
        <authorList>
            <person name="Whitman W."/>
        </authorList>
    </citation>
    <scope>NUCLEOTIDE SEQUENCE [LARGE SCALE GENOMIC DNA]</scope>
    <source>
        <strain evidence="3 4">VKMAc-2574</strain>
    </source>
</reference>
<sequence length="128" mass="13605">MKTLLNLIWLVLAGFWLAVGYAIAGIICCVLIVTIPFGIASFRIAAYTLWPFGRTIVDKRSAGAGALLGNLIWIVVAGWWLALGHLTTGIALCLTVVGIPLGVANFKLIPVSLVPLGKHIVPTNQPFA</sequence>
<proteinExistence type="predicted"/>
<dbReference type="Proteomes" id="UP000295060">
    <property type="component" value="Unassembled WGS sequence"/>
</dbReference>
<feature type="transmembrane region" description="Helical" evidence="1">
    <location>
        <begin position="62"/>
        <end position="82"/>
    </location>
</feature>
<dbReference type="PANTHER" id="PTHR42903">
    <property type="entry name" value="INNER MEMBRANE PROTEIN YCCF"/>
    <property type="match status" value="1"/>
</dbReference>
<dbReference type="NCBIfam" id="NF008740">
    <property type="entry name" value="PRK11770.1-2"/>
    <property type="match status" value="1"/>
</dbReference>
<keyword evidence="1" id="KW-0812">Transmembrane</keyword>
<dbReference type="PANTHER" id="PTHR42903:SF1">
    <property type="entry name" value="INNER MEMBRANE PROTEIN YCCF"/>
    <property type="match status" value="1"/>
</dbReference>
<keyword evidence="1" id="KW-1133">Transmembrane helix</keyword>
<name>A0ABY2FJM4_9ACTN</name>
<dbReference type="Pfam" id="PF03733">
    <property type="entry name" value="YccF"/>
    <property type="match status" value="2"/>
</dbReference>
<feature type="domain" description="Inner membrane component" evidence="2">
    <location>
        <begin position="68"/>
        <end position="118"/>
    </location>
</feature>
<dbReference type="InterPro" id="IPR031308">
    <property type="entry name" value="UCP028777"/>
</dbReference>
<feature type="domain" description="Inner membrane component" evidence="2">
    <location>
        <begin position="4"/>
        <end position="54"/>
    </location>
</feature>
<dbReference type="RefSeq" id="WP_133789284.1">
    <property type="nucleotide sequence ID" value="NZ_SODU01000001.1"/>
</dbReference>